<accession>A0A1I7W8H1</accession>
<keyword evidence="2" id="KW-1185">Reference proteome</keyword>
<name>A0A1I7W8H1_HETBA</name>
<protein>
    <submittedName>
        <fullName evidence="3">Uncharacterized protein</fullName>
    </submittedName>
</protein>
<keyword evidence="1" id="KW-0812">Transmembrane</keyword>
<organism evidence="2 3">
    <name type="scientific">Heterorhabditis bacteriophora</name>
    <name type="common">Entomopathogenic nematode worm</name>
    <dbReference type="NCBI Taxonomy" id="37862"/>
    <lineage>
        <taxon>Eukaryota</taxon>
        <taxon>Metazoa</taxon>
        <taxon>Ecdysozoa</taxon>
        <taxon>Nematoda</taxon>
        <taxon>Chromadorea</taxon>
        <taxon>Rhabditida</taxon>
        <taxon>Rhabditina</taxon>
        <taxon>Rhabditomorpha</taxon>
        <taxon>Strongyloidea</taxon>
        <taxon>Heterorhabditidae</taxon>
        <taxon>Heterorhabditis</taxon>
    </lineage>
</organism>
<evidence type="ECO:0000256" key="1">
    <source>
        <dbReference type="SAM" id="Phobius"/>
    </source>
</evidence>
<dbReference type="WBParaSite" id="Hba_00945">
    <property type="protein sequence ID" value="Hba_00945"/>
    <property type="gene ID" value="Hba_00945"/>
</dbReference>
<sequence length="205" mass="24308">MQLEGAASKNKLFKIQQQFCKITIGLLFTIKFKINLNVQENMASHIFYWSCLLILFRKYFNRYYIYFLNIMFEVLNSFLVLAYTSAFLFPGAGGGGGRNLYNYCLLKYHYFQYHLLILVDTSCIPRPPKLGCTEFTFYKIKTSVLYESQLFKIRKSNVNLSTFVFRHVVDVLFPSMSVPLDPFYLSKFFERILVMKVSFRYLFRN</sequence>
<keyword evidence="1" id="KW-0472">Membrane</keyword>
<reference evidence="3" key="1">
    <citation type="submission" date="2016-11" db="UniProtKB">
        <authorList>
            <consortium name="WormBaseParasite"/>
        </authorList>
    </citation>
    <scope>IDENTIFICATION</scope>
</reference>
<dbReference type="Proteomes" id="UP000095283">
    <property type="component" value="Unplaced"/>
</dbReference>
<keyword evidence="1" id="KW-1133">Transmembrane helix</keyword>
<feature type="transmembrane region" description="Helical" evidence="1">
    <location>
        <begin position="66"/>
        <end position="89"/>
    </location>
</feature>
<evidence type="ECO:0000313" key="3">
    <source>
        <dbReference type="WBParaSite" id="Hba_00945"/>
    </source>
</evidence>
<dbReference type="AlphaFoldDB" id="A0A1I7W8H1"/>
<evidence type="ECO:0000313" key="2">
    <source>
        <dbReference type="Proteomes" id="UP000095283"/>
    </source>
</evidence>
<proteinExistence type="predicted"/>